<evidence type="ECO:0000313" key="7">
    <source>
        <dbReference type="EMBL" id="CEM33373.1"/>
    </source>
</evidence>
<comment type="similarity">
    <text evidence="1 6">Belongs to the eukaryotic initiation factor 4E family.</text>
</comment>
<dbReference type="GO" id="GO:0003743">
    <property type="term" value="F:translation initiation factor activity"/>
    <property type="evidence" value="ECO:0007669"/>
    <property type="project" value="UniProtKB-KW"/>
</dbReference>
<dbReference type="EMBL" id="CDMY01000781">
    <property type="protein sequence ID" value="CEM33373.1"/>
    <property type="molecule type" value="Genomic_DNA"/>
</dbReference>
<proteinExistence type="inferred from homology"/>
<dbReference type="OrthoDB" id="590761at2759"/>
<name>A0A0G4GRZ7_VITBC</name>
<reference evidence="7 8" key="1">
    <citation type="submission" date="2014-11" db="EMBL/GenBank/DDBJ databases">
        <authorList>
            <person name="Zhu J."/>
            <person name="Qi W."/>
            <person name="Song R."/>
        </authorList>
    </citation>
    <scope>NUCLEOTIDE SEQUENCE [LARGE SCALE GENOMIC DNA]</scope>
</reference>
<keyword evidence="4 6" id="KW-0694">RNA-binding</keyword>
<evidence type="ECO:0000256" key="1">
    <source>
        <dbReference type="ARBA" id="ARBA00009860"/>
    </source>
</evidence>
<organism evidence="7 8">
    <name type="scientific">Vitrella brassicaformis (strain CCMP3155)</name>
    <dbReference type="NCBI Taxonomy" id="1169540"/>
    <lineage>
        <taxon>Eukaryota</taxon>
        <taxon>Sar</taxon>
        <taxon>Alveolata</taxon>
        <taxon>Colpodellida</taxon>
        <taxon>Vitrellaceae</taxon>
        <taxon>Vitrella</taxon>
    </lineage>
</organism>
<gene>
    <name evidence="7" type="ORF">Vbra_18526</name>
</gene>
<accession>A0A0G4GRZ7</accession>
<evidence type="ECO:0000256" key="2">
    <source>
        <dbReference type="ARBA" id="ARBA00022540"/>
    </source>
</evidence>
<dbReference type="SUPFAM" id="SSF55418">
    <property type="entry name" value="eIF4e-like"/>
    <property type="match status" value="1"/>
</dbReference>
<evidence type="ECO:0000256" key="6">
    <source>
        <dbReference type="RuleBase" id="RU004374"/>
    </source>
</evidence>
<dbReference type="GO" id="GO:0006417">
    <property type="term" value="P:regulation of translation"/>
    <property type="evidence" value="ECO:0007669"/>
    <property type="project" value="UniProtKB-KW"/>
</dbReference>
<dbReference type="Proteomes" id="UP000041254">
    <property type="component" value="Unassembled WGS sequence"/>
</dbReference>
<protein>
    <submittedName>
        <fullName evidence="7">Uncharacterized protein</fullName>
    </submittedName>
</protein>
<dbReference type="InParanoid" id="A0A0G4GRZ7"/>
<dbReference type="Gene3D" id="3.30.760.10">
    <property type="entry name" value="RNA Cap, Translation Initiation Factor Eif4e"/>
    <property type="match status" value="1"/>
</dbReference>
<dbReference type="InterPro" id="IPR001040">
    <property type="entry name" value="TIF_eIF_4E"/>
</dbReference>
<dbReference type="VEuPathDB" id="CryptoDB:Vbra_18526"/>
<dbReference type="PANTHER" id="PTHR11960">
    <property type="entry name" value="EUKARYOTIC TRANSLATION INITIATION FACTOR 4E RELATED"/>
    <property type="match status" value="1"/>
</dbReference>
<keyword evidence="2 6" id="KW-0396">Initiation factor</keyword>
<sequence>MSLPNRERTANLLTLNTAIAKWPELDGPPLPTRPLLKDDWTVYVQLRAKGGQRMDVDNYKEYVKAVGVMRSLREFWPLYEMVPMPSQMDRKKVCLSDGSKEEVEGVMIFKDRIEPKWEHPANKGGGSIRFAFQYRKLASLDLGSKVTTGGMGIVDEYWMSLVCAAIGNTLQNYDIIAGVKLVRKDREMRIELWFTKADKGDVAALKAEAIKAMCTAMDGKLYEFVGTTQTTPHERFLNGSLSKI</sequence>
<dbReference type="STRING" id="1169540.A0A0G4GRZ7"/>
<dbReference type="GO" id="GO:0000340">
    <property type="term" value="F:RNA 7-methylguanosine cap binding"/>
    <property type="evidence" value="ECO:0007669"/>
    <property type="project" value="TreeGrafter"/>
</dbReference>
<evidence type="ECO:0000256" key="3">
    <source>
        <dbReference type="ARBA" id="ARBA00022845"/>
    </source>
</evidence>
<dbReference type="PhylomeDB" id="A0A0G4GRZ7"/>
<evidence type="ECO:0000313" key="8">
    <source>
        <dbReference type="Proteomes" id="UP000041254"/>
    </source>
</evidence>
<evidence type="ECO:0000256" key="5">
    <source>
        <dbReference type="ARBA" id="ARBA00022917"/>
    </source>
</evidence>
<dbReference type="PANTHER" id="PTHR11960:SF8">
    <property type="entry name" value="EUKARYOTIC TRANSLATION INITIATION FACTOR 4E1-RELATED"/>
    <property type="match status" value="1"/>
</dbReference>
<dbReference type="GO" id="GO:0016281">
    <property type="term" value="C:eukaryotic translation initiation factor 4F complex"/>
    <property type="evidence" value="ECO:0007669"/>
    <property type="project" value="TreeGrafter"/>
</dbReference>
<keyword evidence="5 6" id="KW-0648">Protein biosynthesis</keyword>
<dbReference type="InterPro" id="IPR023398">
    <property type="entry name" value="TIF_eIF4e-like"/>
</dbReference>
<keyword evidence="3" id="KW-0810">Translation regulation</keyword>
<dbReference type="Pfam" id="PF01652">
    <property type="entry name" value="IF4E"/>
    <property type="match status" value="1"/>
</dbReference>
<evidence type="ECO:0000256" key="4">
    <source>
        <dbReference type="ARBA" id="ARBA00022884"/>
    </source>
</evidence>
<keyword evidence="8" id="KW-1185">Reference proteome</keyword>
<dbReference type="AlphaFoldDB" id="A0A0G4GRZ7"/>